<keyword evidence="9 12" id="KW-0496">Mitochondrion</keyword>
<gene>
    <name evidence="14" type="ORF">EJ02DRAFT_451234</name>
</gene>
<feature type="compositionally biased region" description="Basic and acidic residues" evidence="13">
    <location>
        <begin position="57"/>
        <end position="70"/>
    </location>
</feature>
<dbReference type="GO" id="GO:0006122">
    <property type="term" value="P:mitochondrial electron transport, ubiquinol to cytochrome c"/>
    <property type="evidence" value="ECO:0007669"/>
    <property type="project" value="InterPro"/>
</dbReference>
<evidence type="ECO:0000256" key="5">
    <source>
        <dbReference type="ARBA" id="ARBA00022692"/>
    </source>
</evidence>
<dbReference type="AlphaFoldDB" id="A0A6A5T0T9"/>
<evidence type="ECO:0000256" key="3">
    <source>
        <dbReference type="ARBA" id="ARBA00022448"/>
    </source>
</evidence>
<comment type="similarity">
    <text evidence="2 12">Belongs to the UQCR10/QCR9 family.</text>
</comment>
<protein>
    <recommendedName>
        <fullName evidence="11 12">Complex III subunit 9</fullName>
    </recommendedName>
</protein>
<evidence type="ECO:0000313" key="14">
    <source>
        <dbReference type="EMBL" id="KAF1945818.1"/>
    </source>
</evidence>
<keyword evidence="8 12" id="KW-1133">Transmembrane helix</keyword>
<keyword evidence="15" id="KW-1185">Reference proteome</keyword>
<dbReference type="GO" id="GO:0045275">
    <property type="term" value="C:respiratory chain complex III"/>
    <property type="evidence" value="ECO:0007669"/>
    <property type="project" value="InterPro"/>
</dbReference>
<evidence type="ECO:0000256" key="13">
    <source>
        <dbReference type="SAM" id="MobiDB-lite"/>
    </source>
</evidence>
<evidence type="ECO:0000256" key="7">
    <source>
        <dbReference type="ARBA" id="ARBA00022982"/>
    </source>
</evidence>
<dbReference type="EMBL" id="ML976007">
    <property type="protein sequence ID" value="KAF1945818.1"/>
    <property type="molecule type" value="Genomic_DNA"/>
</dbReference>
<evidence type="ECO:0000256" key="1">
    <source>
        <dbReference type="ARBA" id="ARBA00004434"/>
    </source>
</evidence>
<evidence type="ECO:0000256" key="2">
    <source>
        <dbReference type="ARBA" id="ARBA00007856"/>
    </source>
</evidence>
<evidence type="ECO:0000256" key="9">
    <source>
        <dbReference type="ARBA" id="ARBA00023128"/>
    </source>
</evidence>
<evidence type="ECO:0000256" key="12">
    <source>
        <dbReference type="RuleBase" id="RU368056"/>
    </source>
</evidence>
<name>A0A6A5T0T9_9PLEO</name>
<evidence type="ECO:0000256" key="8">
    <source>
        <dbReference type="ARBA" id="ARBA00022989"/>
    </source>
</evidence>
<keyword evidence="10 12" id="KW-0472">Membrane</keyword>
<dbReference type="OrthoDB" id="44067at2759"/>
<evidence type="ECO:0000256" key="10">
    <source>
        <dbReference type="ARBA" id="ARBA00023136"/>
    </source>
</evidence>
<keyword evidence="7 12" id="KW-0249">Electron transport</keyword>
<dbReference type="InterPro" id="IPR008027">
    <property type="entry name" value="QCR9"/>
</dbReference>
<comment type="function">
    <text evidence="12">Component of the ubiquinol-cytochrome c oxidoreductase, a multisubunit transmembrane complex that is part of the mitochondrial electron transport chain which drives oxidative phosphorylation. The complex plays an important role in the uptake of multiple carbon sources present in different host niches.</text>
</comment>
<comment type="subcellular location">
    <subcellularLocation>
        <location evidence="1 12">Mitochondrion inner membrane</location>
        <topology evidence="1 12">Single-pass membrane protein</topology>
    </subcellularLocation>
</comment>
<evidence type="ECO:0000256" key="4">
    <source>
        <dbReference type="ARBA" id="ARBA00022660"/>
    </source>
</evidence>
<reference evidence="14" key="1">
    <citation type="journal article" date="2020" name="Stud. Mycol.">
        <title>101 Dothideomycetes genomes: a test case for predicting lifestyles and emergence of pathogens.</title>
        <authorList>
            <person name="Haridas S."/>
            <person name="Albert R."/>
            <person name="Binder M."/>
            <person name="Bloem J."/>
            <person name="Labutti K."/>
            <person name="Salamov A."/>
            <person name="Andreopoulos B."/>
            <person name="Baker S."/>
            <person name="Barry K."/>
            <person name="Bills G."/>
            <person name="Bluhm B."/>
            <person name="Cannon C."/>
            <person name="Castanera R."/>
            <person name="Culley D."/>
            <person name="Daum C."/>
            <person name="Ezra D."/>
            <person name="Gonzalez J."/>
            <person name="Henrissat B."/>
            <person name="Kuo A."/>
            <person name="Liang C."/>
            <person name="Lipzen A."/>
            <person name="Lutzoni F."/>
            <person name="Magnuson J."/>
            <person name="Mondo S."/>
            <person name="Nolan M."/>
            <person name="Ohm R."/>
            <person name="Pangilinan J."/>
            <person name="Park H.-J."/>
            <person name="Ramirez L."/>
            <person name="Alfaro M."/>
            <person name="Sun H."/>
            <person name="Tritt A."/>
            <person name="Yoshinaga Y."/>
            <person name="Zwiers L.-H."/>
            <person name="Turgeon B."/>
            <person name="Goodwin S."/>
            <person name="Spatafora J."/>
            <person name="Crous P."/>
            <person name="Grigoriev I."/>
        </authorList>
    </citation>
    <scope>NUCLEOTIDE SEQUENCE</scope>
    <source>
        <strain evidence="14">CBS 161.51</strain>
    </source>
</reference>
<keyword evidence="6 12" id="KW-0999">Mitochondrion inner membrane</keyword>
<evidence type="ECO:0000256" key="11">
    <source>
        <dbReference type="ARBA" id="ARBA00044247"/>
    </source>
</evidence>
<organism evidence="14 15">
    <name type="scientific">Clathrospora elynae</name>
    <dbReference type="NCBI Taxonomy" id="706981"/>
    <lineage>
        <taxon>Eukaryota</taxon>
        <taxon>Fungi</taxon>
        <taxon>Dikarya</taxon>
        <taxon>Ascomycota</taxon>
        <taxon>Pezizomycotina</taxon>
        <taxon>Dothideomycetes</taxon>
        <taxon>Pleosporomycetidae</taxon>
        <taxon>Pleosporales</taxon>
        <taxon>Diademaceae</taxon>
        <taxon>Clathrospora</taxon>
    </lineage>
</organism>
<keyword evidence="3 12" id="KW-0813">Transport</keyword>
<feature type="region of interest" description="Disordered" evidence="13">
    <location>
        <begin position="44"/>
        <end position="70"/>
    </location>
</feature>
<accession>A0A6A5T0T9</accession>
<evidence type="ECO:0000313" key="15">
    <source>
        <dbReference type="Proteomes" id="UP000800038"/>
    </source>
</evidence>
<keyword evidence="5 12" id="KW-0812">Transmembrane</keyword>
<dbReference type="SUPFAM" id="SSF81514">
    <property type="entry name" value="Subunit X (non-heme 7 kDa protein) of cytochrome bc1 complex (Ubiquinol-cytochrome c reductase)"/>
    <property type="match status" value="1"/>
</dbReference>
<dbReference type="Pfam" id="PF05365">
    <property type="entry name" value="UCR_UQCRX_QCR9"/>
    <property type="match status" value="1"/>
</dbReference>
<comment type="subunit">
    <text evidence="12">Component of the ubiquinol-cytochrome c oxidoreductase (cytochrome b-c1 complex, complex III, CIII), a multisubunit enzyme composed of 3 respiratory subunits cytochrome b, cytochrome c1 and Rieske protein, 2 core protein subunits, and additional low-molecular weight protein subunits.</text>
</comment>
<evidence type="ECO:0000256" key="6">
    <source>
        <dbReference type="ARBA" id="ARBA00022792"/>
    </source>
</evidence>
<proteinExistence type="inferred from homology"/>
<keyword evidence="4 12" id="KW-0679">Respiratory chain</keyword>
<feature type="transmembrane region" description="Helical" evidence="12">
    <location>
        <begin position="12"/>
        <end position="34"/>
    </location>
</feature>
<dbReference type="Proteomes" id="UP000800038">
    <property type="component" value="Unassembled WGS sequence"/>
</dbReference>
<dbReference type="GO" id="GO:0005739">
    <property type="term" value="C:mitochondrion"/>
    <property type="evidence" value="ECO:0007669"/>
    <property type="project" value="GOC"/>
</dbReference>
<sequence>MSGMLGTVYNAVLRSNTTMLFTVFGAAFGMQLYVTTSQTRICRRGNTDTEQQGVRHRLGEDLEQHQQGRT</sequence>
<dbReference type="InterPro" id="IPR036656">
    <property type="entry name" value="QCR9_sf"/>
</dbReference>